<sequence length="102" mass="11142">MKVLVSTGSSIFLQLLFLYIFISGVLLEVNPWYAVVVYISVAILSLFFGIYSIVRSVRKGSNAIFLTISVGVVTSLFAILIIGFTVFAYFLPEAGIPLVISL</sequence>
<evidence type="ECO:0000313" key="2">
    <source>
        <dbReference type="Proteomes" id="UP000195696"/>
    </source>
</evidence>
<proteinExistence type="predicted"/>
<protein>
    <submittedName>
        <fullName evidence="1">Uncharacterized protein</fullName>
    </submittedName>
</protein>
<reference evidence="1 2" key="1">
    <citation type="submission" date="2016-08" db="EMBL/GenBank/DDBJ databases">
        <authorList>
            <person name="Seilhamer J.J."/>
        </authorList>
    </citation>
    <scope>NUCLEOTIDE SEQUENCE [LARGE SCALE GENOMIC DNA]</scope>
    <source>
        <strain evidence="1 2">SDA_GO95</strain>
    </source>
</reference>
<accession>A0A1C4C9W3</accession>
<dbReference type="RefSeq" id="WP_016104485.1">
    <property type="nucleotide sequence ID" value="NZ_FMAK01000026.1"/>
</dbReference>
<organism evidence="1 2">
    <name type="scientific">Bacillus mycoides</name>
    <dbReference type="NCBI Taxonomy" id="1405"/>
    <lineage>
        <taxon>Bacteria</taxon>
        <taxon>Bacillati</taxon>
        <taxon>Bacillota</taxon>
        <taxon>Bacilli</taxon>
        <taxon>Bacillales</taxon>
        <taxon>Bacillaceae</taxon>
        <taxon>Bacillus</taxon>
        <taxon>Bacillus cereus group</taxon>
    </lineage>
</organism>
<dbReference type="AlphaFoldDB" id="A0A1C4C9W3"/>
<evidence type="ECO:0000313" key="1">
    <source>
        <dbReference type="EMBL" id="SCB67592.1"/>
    </source>
</evidence>
<dbReference type="EMBL" id="FMAK01000026">
    <property type="protein sequence ID" value="SCB67592.1"/>
    <property type="molecule type" value="Genomic_DNA"/>
</dbReference>
<gene>
    <name evidence="1" type="ORF">BWGO95_01715</name>
</gene>
<dbReference type="Proteomes" id="UP000195696">
    <property type="component" value="Unassembled WGS sequence"/>
</dbReference>
<name>A0A1C4C9W3_BACMY</name>